<dbReference type="InterPro" id="IPR057326">
    <property type="entry name" value="KR_dom"/>
</dbReference>
<accession>A0A4Y6U9R1</accession>
<dbReference type="Proteomes" id="UP000318709">
    <property type="component" value="Chromosome"/>
</dbReference>
<comment type="pathway">
    <text evidence="5">Lipid metabolism; fatty acid biosynthesis.</text>
</comment>
<protein>
    <recommendedName>
        <fullName evidence="5">3-oxoacyl-[acyl-carrier-protein] reductase</fullName>
        <ecNumber evidence="5">1.1.1.100</ecNumber>
    </recommendedName>
</protein>
<dbReference type="SMART" id="SM00822">
    <property type="entry name" value="PKS_KR"/>
    <property type="match status" value="1"/>
</dbReference>
<reference evidence="7 8" key="1">
    <citation type="submission" date="2019-03" db="EMBL/GenBank/DDBJ databases">
        <title>The complete genome sequence of Swingsia_sp. F3b2 LMG30590(T).</title>
        <authorList>
            <person name="Chua K.-O."/>
            <person name="Chan K.-G."/>
            <person name="See-Too W.-S."/>
        </authorList>
    </citation>
    <scope>NUCLEOTIDE SEQUENCE [LARGE SCALE GENOMIC DNA]</scope>
    <source>
        <strain evidence="7 8">F3b2</strain>
    </source>
</reference>
<sequence length="264" mass="27038">MTTPTTTPTPAAKPFFSLEGRTALVTGATGGIGAAIARALHRQGAAVVLSGRRAEALASLQAELDAARPGQAWCVPADLADPAQADALVGEAEKASGRPLDILVNNAGLTRDGLAMRMKDSDWADVIKVDLESPFRLARAALKGMLRRRSGRIISIASIVGSTGNGGQANYAAAKAGLVGMSKSMAQEAAPRGVTVNVVAPGFIQTAMTEVLPESVRAKLLGSIPLGRMGQVDDIAAAVLYLASDEAGWVTGTTLHVNGGMAML</sequence>
<keyword evidence="5" id="KW-0275">Fatty acid biosynthesis</keyword>
<dbReference type="PROSITE" id="PS00061">
    <property type="entry name" value="ADH_SHORT"/>
    <property type="match status" value="1"/>
</dbReference>
<dbReference type="Gene3D" id="3.40.50.720">
    <property type="entry name" value="NAD(P)-binding Rossmann-like Domain"/>
    <property type="match status" value="1"/>
</dbReference>
<keyword evidence="4 5" id="KW-0521">NADP</keyword>
<dbReference type="GO" id="GO:0004316">
    <property type="term" value="F:3-oxoacyl-[acyl-carrier-protein] reductase (NADPH) activity"/>
    <property type="evidence" value="ECO:0007669"/>
    <property type="project" value="UniProtKB-UniRule"/>
</dbReference>
<dbReference type="Pfam" id="PF13561">
    <property type="entry name" value="adh_short_C2"/>
    <property type="match status" value="1"/>
</dbReference>
<keyword evidence="2 5" id="KW-0560">Oxidoreductase</keyword>
<organism evidence="7 8">
    <name type="scientific">Formicincola oecophyllae</name>
    <dbReference type="NCBI Taxonomy" id="2558361"/>
    <lineage>
        <taxon>Bacteria</taxon>
        <taxon>Pseudomonadati</taxon>
        <taxon>Pseudomonadota</taxon>
        <taxon>Alphaproteobacteria</taxon>
        <taxon>Acetobacterales</taxon>
        <taxon>Acetobacteraceae</taxon>
        <taxon>Formicincola</taxon>
    </lineage>
</organism>
<comment type="subunit">
    <text evidence="5">Homotetramer.</text>
</comment>
<name>A0A4Y6U9R1_9PROT</name>
<dbReference type="EC" id="1.1.1.100" evidence="5"/>
<dbReference type="CDD" id="cd05333">
    <property type="entry name" value="BKR_SDR_c"/>
    <property type="match status" value="1"/>
</dbReference>
<dbReference type="PRINTS" id="PR00081">
    <property type="entry name" value="GDHRDH"/>
</dbReference>
<evidence type="ECO:0000259" key="6">
    <source>
        <dbReference type="SMART" id="SM00822"/>
    </source>
</evidence>
<keyword evidence="5" id="KW-0443">Lipid metabolism</keyword>
<proteinExistence type="inferred from homology"/>
<dbReference type="NCBIfam" id="NF009466">
    <property type="entry name" value="PRK12826.1-2"/>
    <property type="match status" value="1"/>
</dbReference>
<dbReference type="PANTHER" id="PTHR42879:SF2">
    <property type="entry name" value="3-OXOACYL-[ACYL-CARRIER-PROTEIN] REDUCTASE FABG"/>
    <property type="match status" value="1"/>
</dbReference>
<evidence type="ECO:0000313" key="8">
    <source>
        <dbReference type="Proteomes" id="UP000318709"/>
    </source>
</evidence>
<dbReference type="UniPathway" id="UPA00094"/>
<dbReference type="NCBIfam" id="NF005559">
    <property type="entry name" value="PRK07231.1"/>
    <property type="match status" value="1"/>
</dbReference>
<dbReference type="GO" id="GO:0051287">
    <property type="term" value="F:NAD binding"/>
    <property type="evidence" value="ECO:0007669"/>
    <property type="project" value="UniProtKB-UniRule"/>
</dbReference>
<dbReference type="SUPFAM" id="SSF51735">
    <property type="entry name" value="NAD(P)-binding Rossmann-fold domains"/>
    <property type="match status" value="1"/>
</dbReference>
<keyword evidence="5" id="KW-0276">Fatty acid metabolism</keyword>
<dbReference type="InterPro" id="IPR011284">
    <property type="entry name" value="3oxo_ACP_reduc"/>
</dbReference>
<dbReference type="PANTHER" id="PTHR42879">
    <property type="entry name" value="3-OXOACYL-(ACYL-CARRIER-PROTEIN) REDUCTASE"/>
    <property type="match status" value="1"/>
</dbReference>
<dbReference type="FunFam" id="3.40.50.720:FF:000173">
    <property type="entry name" value="3-oxoacyl-[acyl-carrier protein] reductase"/>
    <property type="match status" value="1"/>
</dbReference>
<dbReference type="GO" id="GO:0006633">
    <property type="term" value="P:fatty acid biosynthetic process"/>
    <property type="evidence" value="ECO:0007669"/>
    <property type="project" value="UniProtKB-UniPathway"/>
</dbReference>
<keyword evidence="5" id="KW-0444">Lipid biosynthesis</keyword>
<feature type="active site" description="Proton acceptor" evidence="3">
    <location>
        <position position="171"/>
    </location>
</feature>
<dbReference type="PRINTS" id="PR00080">
    <property type="entry name" value="SDRFAMILY"/>
</dbReference>
<gene>
    <name evidence="7" type="primary">fabG</name>
    <name evidence="7" type="ORF">E3E12_00195</name>
</gene>
<feature type="binding site" evidence="4">
    <location>
        <position position="204"/>
    </location>
    <ligand>
        <name>NADP(+)</name>
        <dbReference type="ChEBI" id="CHEBI:58349"/>
    </ligand>
</feature>
<dbReference type="InterPro" id="IPR050259">
    <property type="entry name" value="SDR"/>
</dbReference>
<evidence type="ECO:0000313" key="7">
    <source>
        <dbReference type="EMBL" id="QDH12885.1"/>
    </source>
</evidence>
<feature type="binding site" evidence="4">
    <location>
        <begin position="171"/>
        <end position="175"/>
    </location>
    <ligand>
        <name>NADP(+)</name>
        <dbReference type="ChEBI" id="CHEBI:58349"/>
    </ligand>
</feature>
<dbReference type="KEGG" id="swf:E3E12_00195"/>
<dbReference type="EMBL" id="CP038231">
    <property type="protein sequence ID" value="QDH12885.1"/>
    <property type="molecule type" value="Genomic_DNA"/>
</dbReference>
<evidence type="ECO:0000256" key="5">
    <source>
        <dbReference type="RuleBase" id="RU366074"/>
    </source>
</evidence>
<comment type="similarity">
    <text evidence="1 5">Belongs to the short-chain dehydrogenases/reductases (SDR) family.</text>
</comment>
<comment type="function">
    <text evidence="5">Catalyzes the NADPH-dependent reduction of beta-ketoacyl-ACP substrates to beta-hydroxyacyl-ACP products, the first reductive step in the elongation cycle of fatty acid biosynthesis.</text>
</comment>
<feature type="domain" description="Ketoreductase" evidence="6">
    <location>
        <begin position="21"/>
        <end position="207"/>
    </location>
</feature>
<comment type="catalytic activity">
    <reaction evidence="5">
        <text>a (3R)-hydroxyacyl-[ACP] + NADP(+) = a 3-oxoacyl-[ACP] + NADPH + H(+)</text>
        <dbReference type="Rhea" id="RHEA:17397"/>
        <dbReference type="Rhea" id="RHEA-COMP:9916"/>
        <dbReference type="Rhea" id="RHEA-COMP:9945"/>
        <dbReference type="ChEBI" id="CHEBI:15378"/>
        <dbReference type="ChEBI" id="CHEBI:57783"/>
        <dbReference type="ChEBI" id="CHEBI:58349"/>
        <dbReference type="ChEBI" id="CHEBI:78776"/>
        <dbReference type="ChEBI" id="CHEBI:78827"/>
        <dbReference type="EC" id="1.1.1.100"/>
    </reaction>
</comment>
<evidence type="ECO:0000256" key="1">
    <source>
        <dbReference type="ARBA" id="ARBA00006484"/>
    </source>
</evidence>
<dbReference type="OrthoDB" id="9804774at2"/>
<dbReference type="RefSeq" id="WP_141442527.1">
    <property type="nucleotide sequence ID" value="NZ_CP038231.1"/>
</dbReference>
<dbReference type="InterPro" id="IPR036291">
    <property type="entry name" value="NAD(P)-bd_dom_sf"/>
</dbReference>
<evidence type="ECO:0000256" key="4">
    <source>
        <dbReference type="PIRSR" id="PIRSR611284-2"/>
    </source>
</evidence>
<dbReference type="AlphaFoldDB" id="A0A4Y6U9R1"/>
<keyword evidence="8" id="KW-1185">Reference proteome</keyword>
<dbReference type="NCBIfam" id="TIGR01830">
    <property type="entry name" value="3oxo_ACP_reduc"/>
    <property type="match status" value="1"/>
</dbReference>
<feature type="binding site" evidence="4">
    <location>
        <position position="106"/>
    </location>
    <ligand>
        <name>NADP(+)</name>
        <dbReference type="ChEBI" id="CHEBI:58349"/>
    </ligand>
</feature>
<dbReference type="InterPro" id="IPR002347">
    <property type="entry name" value="SDR_fam"/>
</dbReference>
<evidence type="ECO:0000256" key="2">
    <source>
        <dbReference type="ARBA" id="ARBA00023002"/>
    </source>
</evidence>
<evidence type="ECO:0000256" key="3">
    <source>
        <dbReference type="PIRSR" id="PIRSR611284-1"/>
    </source>
</evidence>
<dbReference type="InterPro" id="IPR020904">
    <property type="entry name" value="Sc_DH/Rdtase_CS"/>
</dbReference>